<evidence type="ECO:0000256" key="1">
    <source>
        <dbReference type="SAM" id="Phobius"/>
    </source>
</evidence>
<protein>
    <submittedName>
        <fullName evidence="2">Nad6 protein</fullName>
    </submittedName>
</protein>
<gene>
    <name evidence="2" type="primary">nad6</name>
</gene>
<geneLocation type="mitochondrion" evidence="2"/>
<feature type="transmembrane region" description="Helical" evidence="1">
    <location>
        <begin position="28"/>
        <end position="45"/>
    </location>
</feature>
<organism evidence="2">
    <name type="scientific">Crenobia alpina</name>
    <dbReference type="NCBI Taxonomy" id="27898"/>
    <lineage>
        <taxon>Eukaryota</taxon>
        <taxon>Metazoa</taxon>
        <taxon>Spiralia</taxon>
        <taxon>Lophotrochozoa</taxon>
        <taxon>Platyhelminthes</taxon>
        <taxon>Rhabditophora</taxon>
        <taxon>Seriata</taxon>
        <taxon>Tricladida</taxon>
        <taxon>Continenticola</taxon>
        <taxon>Planarioidea</taxon>
        <taxon>Planariidae</taxon>
        <taxon>Crenobia</taxon>
    </lineage>
</organism>
<reference evidence="2" key="1">
    <citation type="journal article" date="2015" name="PLoS ONE">
        <title>Evolutionary Analysis of Mitogenomes from Parasitic and Free-living Flatworms.</title>
        <authorList>
            <person name="Sola E."/>
            <person name="Alvarez-Presas M."/>
            <person name="Frias-Lopez C."/>
            <person name="Littlewood T.D.J."/>
            <person name="Rozas J."/>
            <person name="Riutort M."/>
        </authorList>
    </citation>
    <scope>NUCLEOTIDE SEQUENCE</scope>
</reference>
<keyword evidence="2" id="KW-0496">Mitochondrion</keyword>
<proteinExistence type="predicted"/>
<dbReference type="AlphaFoldDB" id="A0A0C5D8V4"/>
<keyword evidence="1" id="KW-0812">Transmembrane</keyword>
<keyword evidence="1" id="KW-0472">Membrane</keyword>
<feature type="transmembrane region" description="Helical" evidence="1">
    <location>
        <begin position="90"/>
        <end position="107"/>
    </location>
</feature>
<name>A0A0C5D8V4_9PLAT</name>
<accession>A0A0C5D8V4</accession>
<feature type="transmembrane region" description="Helical" evidence="1">
    <location>
        <begin position="128"/>
        <end position="145"/>
    </location>
</feature>
<dbReference type="EMBL" id="KP208776">
    <property type="protein sequence ID" value="AJO61381.1"/>
    <property type="molecule type" value="Genomic_DNA"/>
</dbReference>
<keyword evidence="1" id="KW-1133">Transmembrane helix</keyword>
<evidence type="ECO:0000313" key="2">
    <source>
        <dbReference type="EMBL" id="AJO61381.1"/>
    </source>
</evidence>
<feature type="transmembrane region" description="Helical" evidence="1">
    <location>
        <begin position="52"/>
        <end position="70"/>
    </location>
</feature>
<sequence>MYWVSVIFFVLCSLLLLAQTPINTLFLGFVLLVFCFCILMLLSYIGLTWYGLLFFLLYVGGLLVLFFYVLSVNSNPLATDLSSYSLNLSFAFGILFFAVICNFYFSLDFVLRSSVDECSYFLFNRNECFFMIFLCFLLLLVLFLVNKFSFDAKSAIRPVKF</sequence>